<evidence type="ECO:0000313" key="2">
    <source>
        <dbReference type="Proteomes" id="UP000663722"/>
    </source>
</evidence>
<dbReference type="Proteomes" id="UP000663722">
    <property type="component" value="Chromosome"/>
</dbReference>
<name>A0A975BP29_9BACT</name>
<evidence type="ECO:0000313" key="1">
    <source>
        <dbReference type="EMBL" id="QTA88817.1"/>
    </source>
</evidence>
<accession>A0A975BP29</accession>
<organism evidence="1 2">
    <name type="scientific">Desulfonema magnum</name>
    <dbReference type="NCBI Taxonomy" id="45655"/>
    <lineage>
        <taxon>Bacteria</taxon>
        <taxon>Pseudomonadati</taxon>
        <taxon>Thermodesulfobacteriota</taxon>
        <taxon>Desulfobacteria</taxon>
        <taxon>Desulfobacterales</taxon>
        <taxon>Desulfococcaceae</taxon>
        <taxon>Desulfonema</taxon>
    </lineage>
</organism>
<dbReference type="KEGG" id="dmm:dnm_048640"/>
<dbReference type="AlphaFoldDB" id="A0A975BP29"/>
<protein>
    <submittedName>
        <fullName evidence="1">Uncharacterized protein</fullName>
    </submittedName>
</protein>
<reference evidence="1" key="1">
    <citation type="journal article" date="2021" name="Microb. Physiol.">
        <title>Proteogenomic Insights into the Physiology of Marine, Sulfate-Reducing, Filamentous Desulfonema limicola and Desulfonema magnum.</title>
        <authorList>
            <person name="Schnaars V."/>
            <person name="Wohlbrand L."/>
            <person name="Scheve S."/>
            <person name="Hinrichs C."/>
            <person name="Reinhardt R."/>
            <person name="Rabus R."/>
        </authorList>
    </citation>
    <scope>NUCLEOTIDE SEQUENCE</scope>
    <source>
        <strain evidence="1">4be13</strain>
    </source>
</reference>
<proteinExistence type="predicted"/>
<gene>
    <name evidence="1" type="ORF">dnm_048640</name>
</gene>
<sequence>MSEITAEGLRASQIKNSKVPYNNMERQQIIEIQQILSKGVAQIFLLRNLC</sequence>
<keyword evidence="2" id="KW-1185">Reference proteome</keyword>
<dbReference type="EMBL" id="CP061800">
    <property type="protein sequence ID" value="QTA88817.1"/>
    <property type="molecule type" value="Genomic_DNA"/>
</dbReference>